<dbReference type="Proteomes" id="UP001597304">
    <property type="component" value="Unassembled WGS sequence"/>
</dbReference>
<accession>A0ABW4KTX5</accession>
<sequence length="254" mass="27406">MSQVAEAHGLRPFVALLELNRPPHNHLNVDGLTELAEALERLDGDDRCRAIVLAASGKVFSAGADFSGAGDGAARDTARFYTQAMRLFATRKPIVAAVQGAAVGAGLGLAVAADFRVSCPEGRFSANFNRLGFHPGFGLSVTLPRLIGEQQAAQLFYTGRRVDGEEAVRIGLADVLAPLDQVRERALDLAADIAVSAPLAVESTRETLRLGLAERVRKANERELVIQQVQYATEDFKEGVAAMAERRQPDFQRR</sequence>
<evidence type="ECO:0000313" key="4">
    <source>
        <dbReference type="Proteomes" id="UP001597304"/>
    </source>
</evidence>
<name>A0ABW4KTX5_9BURK</name>
<reference evidence="4" key="1">
    <citation type="journal article" date="2019" name="Int. J. Syst. Evol. Microbiol.">
        <title>The Global Catalogue of Microorganisms (GCM) 10K type strain sequencing project: providing services to taxonomists for standard genome sequencing and annotation.</title>
        <authorList>
            <consortium name="The Broad Institute Genomics Platform"/>
            <consortium name="The Broad Institute Genome Sequencing Center for Infectious Disease"/>
            <person name="Wu L."/>
            <person name="Ma J."/>
        </authorList>
    </citation>
    <scope>NUCLEOTIDE SEQUENCE [LARGE SCALE GENOMIC DNA]</scope>
    <source>
        <strain evidence="4">LMG 29247</strain>
    </source>
</reference>
<dbReference type="Gene3D" id="3.90.226.10">
    <property type="entry name" value="2-enoyl-CoA Hydratase, Chain A, domain 1"/>
    <property type="match status" value="1"/>
</dbReference>
<dbReference type="InterPro" id="IPR001753">
    <property type="entry name" value="Enoyl-CoA_hydra/iso"/>
</dbReference>
<evidence type="ECO:0000313" key="3">
    <source>
        <dbReference type="EMBL" id="MFD1710532.1"/>
    </source>
</evidence>
<comment type="similarity">
    <text evidence="1 2">Belongs to the enoyl-CoA hydratase/isomerase family.</text>
</comment>
<dbReference type="PANTHER" id="PTHR11941">
    <property type="entry name" value="ENOYL-COA HYDRATASE-RELATED"/>
    <property type="match status" value="1"/>
</dbReference>
<organism evidence="3 4">
    <name type="scientific">Ottowia flava</name>
    <dbReference type="NCBI Taxonomy" id="2675430"/>
    <lineage>
        <taxon>Bacteria</taxon>
        <taxon>Pseudomonadati</taxon>
        <taxon>Pseudomonadota</taxon>
        <taxon>Betaproteobacteria</taxon>
        <taxon>Burkholderiales</taxon>
        <taxon>Comamonadaceae</taxon>
        <taxon>Ottowia</taxon>
    </lineage>
</organism>
<comment type="caution">
    <text evidence="3">The sequence shown here is derived from an EMBL/GenBank/DDBJ whole genome shotgun (WGS) entry which is preliminary data.</text>
</comment>
<dbReference type="Pfam" id="PF00378">
    <property type="entry name" value="ECH_1"/>
    <property type="match status" value="1"/>
</dbReference>
<dbReference type="InterPro" id="IPR018376">
    <property type="entry name" value="Enoyl-CoA_hyd/isom_CS"/>
</dbReference>
<evidence type="ECO:0000256" key="1">
    <source>
        <dbReference type="ARBA" id="ARBA00005254"/>
    </source>
</evidence>
<keyword evidence="4" id="KW-1185">Reference proteome</keyword>
<dbReference type="PROSITE" id="PS00166">
    <property type="entry name" value="ENOYL_COA_HYDRATASE"/>
    <property type="match status" value="1"/>
</dbReference>
<dbReference type="InterPro" id="IPR029045">
    <property type="entry name" value="ClpP/crotonase-like_dom_sf"/>
</dbReference>
<dbReference type="CDD" id="cd06558">
    <property type="entry name" value="crotonase-like"/>
    <property type="match status" value="1"/>
</dbReference>
<proteinExistence type="inferred from homology"/>
<dbReference type="SUPFAM" id="SSF52096">
    <property type="entry name" value="ClpP/crotonase"/>
    <property type="match status" value="1"/>
</dbReference>
<evidence type="ECO:0000256" key="2">
    <source>
        <dbReference type="RuleBase" id="RU003707"/>
    </source>
</evidence>
<gene>
    <name evidence="3" type="ORF">ACFSF0_07930</name>
</gene>
<dbReference type="EMBL" id="JBHUEJ010000016">
    <property type="protein sequence ID" value="MFD1710532.1"/>
    <property type="molecule type" value="Genomic_DNA"/>
</dbReference>
<protein>
    <submittedName>
        <fullName evidence="3">Enoyl-CoA hydratase/isomerase family protein</fullName>
    </submittedName>
</protein>
<dbReference type="PANTHER" id="PTHR11941:SF54">
    <property type="entry name" value="ENOYL-COA HYDRATASE, MITOCHONDRIAL"/>
    <property type="match status" value="1"/>
</dbReference>
<dbReference type="RefSeq" id="WP_147912654.1">
    <property type="nucleotide sequence ID" value="NZ_JBHUEJ010000016.1"/>
</dbReference>